<reference evidence="3 4" key="1">
    <citation type="journal article" date="2019" name="Environ. Microbiol.">
        <title>An active ?-lactamase is a part of an orchestrated cell wall stress resistance network of Bacillus subtilis and related rhizosphere species.</title>
        <authorList>
            <person name="Bucher T."/>
            <person name="Keren-Paz A."/>
            <person name="Hausser J."/>
            <person name="Olender T."/>
            <person name="Cytryn E."/>
            <person name="Kolodkin-Gal I."/>
        </authorList>
    </citation>
    <scope>NUCLEOTIDE SEQUENCE [LARGE SCALE GENOMIC DNA]</scope>
    <source>
        <strain evidence="3 4">I71</strain>
    </source>
</reference>
<evidence type="ECO:0000313" key="4">
    <source>
        <dbReference type="Proteomes" id="UP000306037"/>
    </source>
</evidence>
<evidence type="ECO:0000259" key="2">
    <source>
        <dbReference type="PROSITE" id="PS50943"/>
    </source>
</evidence>
<sequence length="130" mass="14907">MEGNIFGTNLRNLRNLKGISLNALGEELNVTGSAISSWELGKKEPNLDMLKKIGNYFMVSIDYLLSHQVSDSESQKKEVVSKLATKIYEKYRDVPDSKKTMVEQEILNYVDYLHFKAQTEHEELEKLGHN</sequence>
<keyword evidence="1" id="KW-0238">DNA-binding</keyword>
<dbReference type="SUPFAM" id="SSF47413">
    <property type="entry name" value="lambda repressor-like DNA-binding domains"/>
    <property type="match status" value="1"/>
</dbReference>
<protein>
    <submittedName>
        <fullName evidence="3">Helix-turn-helix transcriptional regulator</fullName>
    </submittedName>
</protein>
<dbReference type="EMBL" id="SZOM01000394">
    <property type="protein sequence ID" value="TKH09027.1"/>
    <property type="molecule type" value="Genomic_DNA"/>
</dbReference>
<gene>
    <name evidence="3" type="ORF">FC694_28585</name>
</gene>
<comment type="caution">
    <text evidence="3">The sequence shown here is derived from an EMBL/GenBank/DDBJ whole genome shotgun (WGS) entry which is preliminary data.</text>
</comment>
<dbReference type="SMART" id="SM00530">
    <property type="entry name" value="HTH_XRE"/>
    <property type="match status" value="1"/>
</dbReference>
<dbReference type="GO" id="GO:0003677">
    <property type="term" value="F:DNA binding"/>
    <property type="evidence" value="ECO:0007669"/>
    <property type="project" value="UniProtKB-KW"/>
</dbReference>
<dbReference type="Gene3D" id="1.10.260.40">
    <property type="entry name" value="lambda repressor-like DNA-binding domains"/>
    <property type="match status" value="1"/>
</dbReference>
<name>A0A4U2MDZ7_9BACI</name>
<proteinExistence type="predicted"/>
<dbReference type="PANTHER" id="PTHR46558:SF11">
    <property type="entry name" value="HTH-TYPE TRANSCRIPTIONAL REGULATOR XRE"/>
    <property type="match status" value="1"/>
</dbReference>
<dbReference type="PROSITE" id="PS50943">
    <property type="entry name" value="HTH_CROC1"/>
    <property type="match status" value="1"/>
</dbReference>
<dbReference type="CDD" id="cd00093">
    <property type="entry name" value="HTH_XRE"/>
    <property type="match status" value="1"/>
</dbReference>
<evidence type="ECO:0000313" key="3">
    <source>
        <dbReference type="EMBL" id="TKH09027.1"/>
    </source>
</evidence>
<dbReference type="RefSeq" id="WP_137053831.1">
    <property type="nucleotide sequence ID" value="NZ_SZOM01000394.1"/>
</dbReference>
<dbReference type="Proteomes" id="UP000306037">
    <property type="component" value="Unassembled WGS sequence"/>
</dbReference>
<dbReference type="InterPro" id="IPR001387">
    <property type="entry name" value="Cro/C1-type_HTH"/>
</dbReference>
<dbReference type="Pfam" id="PF01381">
    <property type="entry name" value="HTH_3"/>
    <property type="match status" value="1"/>
</dbReference>
<accession>A0A4U2MDZ7</accession>
<dbReference type="AlphaFoldDB" id="A0A4U2MDZ7"/>
<evidence type="ECO:0000256" key="1">
    <source>
        <dbReference type="ARBA" id="ARBA00023125"/>
    </source>
</evidence>
<dbReference type="InterPro" id="IPR010982">
    <property type="entry name" value="Lambda_DNA-bd_dom_sf"/>
</dbReference>
<dbReference type="PANTHER" id="PTHR46558">
    <property type="entry name" value="TRACRIPTIONAL REGULATORY PROTEIN-RELATED-RELATED"/>
    <property type="match status" value="1"/>
</dbReference>
<organism evidence="3 4">
    <name type="scientific">Bacillus wiedmannii</name>
    <dbReference type="NCBI Taxonomy" id="1890302"/>
    <lineage>
        <taxon>Bacteria</taxon>
        <taxon>Bacillati</taxon>
        <taxon>Bacillota</taxon>
        <taxon>Bacilli</taxon>
        <taxon>Bacillales</taxon>
        <taxon>Bacillaceae</taxon>
        <taxon>Bacillus</taxon>
        <taxon>Bacillus cereus group</taxon>
    </lineage>
</organism>
<feature type="domain" description="HTH cro/C1-type" evidence="2">
    <location>
        <begin position="10"/>
        <end position="64"/>
    </location>
</feature>